<evidence type="ECO:0000256" key="4">
    <source>
        <dbReference type="RuleBase" id="RU362068"/>
    </source>
</evidence>
<keyword evidence="4" id="KW-0566">Pantothenate biosynthesis</keyword>
<comment type="catalytic activity">
    <reaction evidence="4">
        <text>(R)-pantoate + NADP(+) = 2-dehydropantoate + NADPH + H(+)</text>
        <dbReference type="Rhea" id="RHEA:16233"/>
        <dbReference type="ChEBI" id="CHEBI:11561"/>
        <dbReference type="ChEBI" id="CHEBI:15378"/>
        <dbReference type="ChEBI" id="CHEBI:15980"/>
        <dbReference type="ChEBI" id="CHEBI:57783"/>
        <dbReference type="ChEBI" id="CHEBI:58349"/>
        <dbReference type="EC" id="1.1.1.169"/>
    </reaction>
</comment>
<feature type="domain" description="Ketopantoate reductase N-terminal" evidence="5">
    <location>
        <begin position="3"/>
        <end position="149"/>
    </location>
</feature>
<dbReference type="InterPro" id="IPR051402">
    <property type="entry name" value="KPR-Related"/>
</dbReference>
<dbReference type="SUPFAM" id="SSF48179">
    <property type="entry name" value="6-phosphogluconate dehydrogenase C-terminal domain-like"/>
    <property type="match status" value="1"/>
</dbReference>
<evidence type="ECO:0000313" key="7">
    <source>
        <dbReference type="EMBL" id="GKH03412.1"/>
    </source>
</evidence>
<dbReference type="PANTHER" id="PTHR21708:SF26">
    <property type="entry name" value="2-DEHYDROPANTOATE 2-REDUCTASE"/>
    <property type="match status" value="1"/>
</dbReference>
<keyword evidence="3 4" id="KW-0560">Oxidoreductase</keyword>
<dbReference type="SUPFAM" id="SSF51735">
    <property type="entry name" value="NAD(P)-binding Rossmann-fold domains"/>
    <property type="match status" value="1"/>
</dbReference>
<comment type="caution">
    <text evidence="7">The sequence shown here is derived from an EMBL/GenBank/DDBJ whole genome shotgun (WGS) entry which is preliminary data.</text>
</comment>
<reference evidence="7" key="1">
    <citation type="submission" date="2022-01" db="EMBL/GenBank/DDBJ databases">
        <title>Novel bile acid biosynthetic pathways are enriched in the microbiome of centenarians.</title>
        <authorList>
            <person name="Sato Y."/>
            <person name="Atarashi K."/>
            <person name="Plichta R.D."/>
            <person name="Arai Y."/>
            <person name="Sasajima S."/>
            <person name="Kearney M.S."/>
            <person name="Suda W."/>
            <person name="Takeshita K."/>
            <person name="Sasaki T."/>
            <person name="Okamoto S."/>
            <person name="Skelly N.A."/>
            <person name="Okamura Y."/>
            <person name="Vlamakis H."/>
            <person name="Li Y."/>
            <person name="Tanoue T."/>
            <person name="Takei H."/>
            <person name="Nittono H."/>
            <person name="Narushima S."/>
            <person name="Irie J."/>
            <person name="Itoh H."/>
            <person name="Moriya K."/>
            <person name="Sugiura Y."/>
            <person name="Suematsu M."/>
            <person name="Moritoki N."/>
            <person name="Shibata S."/>
            <person name="Littman R.D."/>
            <person name="Fischbach A.M."/>
            <person name="Uwamino Y."/>
            <person name="Inoue T."/>
            <person name="Honda A."/>
            <person name="Hattori M."/>
            <person name="Murai T."/>
            <person name="Xavier J.R."/>
            <person name="Hirose N."/>
            <person name="Honda K."/>
        </authorList>
    </citation>
    <scope>NUCLEOTIDE SEQUENCE</scope>
    <source>
        <strain evidence="7">CE91-St55</strain>
    </source>
</reference>
<dbReference type="InterPro" id="IPR036291">
    <property type="entry name" value="NAD(P)-bd_dom_sf"/>
</dbReference>
<organism evidence="7 8">
    <name type="scientific">Hungatella hathewayi</name>
    <dbReference type="NCBI Taxonomy" id="154046"/>
    <lineage>
        <taxon>Bacteria</taxon>
        <taxon>Bacillati</taxon>
        <taxon>Bacillota</taxon>
        <taxon>Clostridia</taxon>
        <taxon>Lachnospirales</taxon>
        <taxon>Lachnospiraceae</taxon>
        <taxon>Hungatella</taxon>
    </lineage>
</organism>
<dbReference type="Gene3D" id="1.10.1040.10">
    <property type="entry name" value="N-(1-d-carboxylethyl)-l-norvaline Dehydrogenase, domain 2"/>
    <property type="match status" value="1"/>
</dbReference>
<dbReference type="GO" id="GO:0005737">
    <property type="term" value="C:cytoplasm"/>
    <property type="evidence" value="ECO:0007669"/>
    <property type="project" value="TreeGrafter"/>
</dbReference>
<dbReference type="PANTHER" id="PTHR21708">
    <property type="entry name" value="PROBABLE 2-DEHYDROPANTOATE 2-REDUCTASE"/>
    <property type="match status" value="1"/>
</dbReference>
<evidence type="ECO:0000256" key="3">
    <source>
        <dbReference type="ARBA" id="ARBA00023002"/>
    </source>
</evidence>
<dbReference type="InterPro" id="IPR008927">
    <property type="entry name" value="6-PGluconate_DH-like_C_sf"/>
</dbReference>
<dbReference type="GO" id="GO:0015940">
    <property type="term" value="P:pantothenate biosynthetic process"/>
    <property type="evidence" value="ECO:0007669"/>
    <property type="project" value="UniProtKB-KW"/>
</dbReference>
<evidence type="ECO:0000256" key="2">
    <source>
        <dbReference type="ARBA" id="ARBA00022857"/>
    </source>
</evidence>
<comment type="function">
    <text evidence="4">Catalyzes the NADPH-dependent reduction of ketopantoate into pantoic acid.</text>
</comment>
<sequence length="308" mass="33277">MKIAVIGAGAMGSIYGGHLSKNHQVYLVDTNPDIVKQINSEGLKIDEDGVTNIWHPTAVTDTEGLGEMDLVILFVKSIFSRAALAGNRGVIGEKTRLLTLQNGAGHEDILKEFVPEERVIIGTTEDNGAVLAPGHVRRGGVGNTNVGMLTEDREGFLPRLKEAFDSCGFHVKIHENIQYLIWDKLFTNVSLSAVTGILQVDMGFIAGNEYAWNLTKALIHEATAVAGSLGLSFDEETVTERVRQTSIGNPAGCTSIRADLRDGRRTEVNTISGAVVTAAKRCGVPVPSHEFVVNMVHAMEMKRQDSSI</sequence>
<evidence type="ECO:0000259" key="6">
    <source>
        <dbReference type="Pfam" id="PF08546"/>
    </source>
</evidence>
<dbReference type="EC" id="1.1.1.169" evidence="4"/>
<dbReference type="NCBIfam" id="TIGR00745">
    <property type="entry name" value="apbA_panE"/>
    <property type="match status" value="1"/>
</dbReference>
<protein>
    <recommendedName>
        <fullName evidence="4">2-dehydropantoate 2-reductase</fullName>
        <ecNumber evidence="4">1.1.1.169</ecNumber>
    </recommendedName>
    <alternativeName>
        <fullName evidence="4">Ketopantoate reductase</fullName>
    </alternativeName>
</protein>
<evidence type="ECO:0000256" key="1">
    <source>
        <dbReference type="ARBA" id="ARBA00007870"/>
    </source>
</evidence>
<dbReference type="InterPro" id="IPR003710">
    <property type="entry name" value="ApbA"/>
</dbReference>
<dbReference type="EMBL" id="BQNJ01000002">
    <property type="protein sequence ID" value="GKH03412.1"/>
    <property type="molecule type" value="Genomic_DNA"/>
</dbReference>
<feature type="domain" description="Ketopantoate reductase C-terminal" evidence="6">
    <location>
        <begin position="176"/>
        <end position="300"/>
    </location>
</feature>
<dbReference type="Pfam" id="PF02558">
    <property type="entry name" value="ApbA"/>
    <property type="match status" value="1"/>
</dbReference>
<dbReference type="InterPro" id="IPR013752">
    <property type="entry name" value="KPA_reductase"/>
</dbReference>
<keyword evidence="2 4" id="KW-0521">NADP</keyword>
<dbReference type="Gene3D" id="3.40.50.720">
    <property type="entry name" value="NAD(P)-binding Rossmann-like Domain"/>
    <property type="match status" value="1"/>
</dbReference>
<comment type="pathway">
    <text evidence="4">Cofactor biosynthesis; (R)-pantothenate biosynthesis; (R)-pantoate from 3-methyl-2-oxobutanoate: step 2/2.</text>
</comment>
<comment type="similarity">
    <text evidence="1 4">Belongs to the ketopantoate reductase family.</text>
</comment>
<gene>
    <name evidence="7" type="ORF">CE91St55_53930</name>
</gene>
<evidence type="ECO:0000313" key="8">
    <source>
        <dbReference type="Proteomes" id="UP001055091"/>
    </source>
</evidence>
<dbReference type="InterPro" id="IPR013332">
    <property type="entry name" value="KPR_N"/>
</dbReference>
<dbReference type="RefSeq" id="WP_118040510.1">
    <property type="nucleotide sequence ID" value="NZ_BQNJ01000002.1"/>
</dbReference>
<name>A0AA37NMI2_9FIRM</name>
<dbReference type="Pfam" id="PF08546">
    <property type="entry name" value="ApbA_C"/>
    <property type="match status" value="1"/>
</dbReference>
<dbReference type="Proteomes" id="UP001055091">
    <property type="component" value="Unassembled WGS sequence"/>
</dbReference>
<dbReference type="InterPro" id="IPR013328">
    <property type="entry name" value="6PGD_dom2"/>
</dbReference>
<dbReference type="GO" id="GO:0008677">
    <property type="term" value="F:2-dehydropantoate 2-reductase activity"/>
    <property type="evidence" value="ECO:0007669"/>
    <property type="project" value="UniProtKB-EC"/>
</dbReference>
<proteinExistence type="inferred from homology"/>
<dbReference type="AlphaFoldDB" id="A0AA37NMI2"/>
<accession>A0AA37NMI2</accession>
<evidence type="ECO:0000259" key="5">
    <source>
        <dbReference type="Pfam" id="PF02558"/>
    </source>
</evidence>